<accession>A0A1N6I3J9</accession>
<name>A0A1N6I3J9_9PROT</name>
<feature type="transmembrane region" description="Helical" evidence="7">
    <location>
        <begin position="377"/>
        <end position="397"/>
    </location>
</feature>
<evidence type="ECO:0000256" key="2">
    <source>
        <dbReference type="ARBA" id="ARBA00007430"/>
    </source>
</evidence>
<dbReference type="STRING" id="44575.SAMN05216419_100845"/>
<feature type="transmembrane region" description="Helical" evidence="7">
    <location>
        <begin position="114"/>
        <end position="134"/>
    </location>
</feature>
<evidence type="ECO:0000256" key="7">
    <source>
        <dbReference type="SAM" id="Phobius"/>
    </source>
</evidence>
<dbReference type="Proteomes" id="UP000185062">
    <property type="component" value="Unassembled WGS sequence"/>
</dbReference>
<feature type="transmembrane region" description="Helical" evidence="7">
    <location>
        <begin position="409"/>
        <end position="430"/>
    </location>
</feature>
<dbReference type="GO" id="GO:0005886">
    <property type="term" value="C:plasma membrane"/>
    <property type="evidence" value="ECO:0007669"/>
    <property type="project" value="UniProtKB-SubCell"/>
</dbReference>
<dbReference type="PANTHER" id="PTHR30250:SF10">
    <property type="entry name" value="LIPOPOLYSACCHARIDE BIOSYNTHESIS PROTEIN WZXC"/>
    <property type="match status" value="1"/>
</dbReference>
<feature type="transmembrane region" description="Helical" evidence="7">
    <location>
        <begin position="20"/>
        <end position="37"/>
    </location>
</feature>
<feature type="transmembrane region" description="Helical" evidence="7">
    <location>
        <begin position="442"/>
        <end position="462"/>
    </location>
</feature>
<keyword evidence="9" id="KW-1185">Reference proteome</keyword>
<sequence>MTMRKQVLSGLKWTAGAKFGGQIVTWGITLMVMRLLSPEDYGLLAMATVFIAFMLMLAEAGLTPALIQKKEIDEASLRQAFGIIIVINLSLLVVLNLLTSYIASFFGDERLIPILQVLSLQFLLTMVGTIPDVLLHRELKFKKLSLIYLTAAVSSSVLTLILALSGYGIWSLVFGTIFASSWRVVAVNLFAPFFKLPNFSLLGMRNFITFGGTVTISRLLWFFFNQADIIIVGKLLGQEMLGFYSVAMHLASLPVQRVSAIVKQVAFPVFSRYQHDREQLCHSVIKAVRILSLVAFPVLWGISSIAHEIILIFLGQKWQSAILPLQLLTLVMPLRMVDNFFSSATDAFGRPDINMKNLLFASCVMSIAFLVGSQWGIIGVAISWIAVYPVVFLNYCHSLRVMGLRLRDLLMAIVPALAAAVGMYAAVWSIRWLLVGDVSQLMQLMAMFVTGVLTYGGLTLFLNRQGYREVLNIFR</sequence>
<feature type="transmembrane region" description="Helical" evidence="7">
    <location>
        <begin position="290"/>
        <end position="315"/>
    </location>
</feature>
<feature type="transmembrane region" description="Helical" evidence="7">
    <location>
        <begin position="146"/>
        <end position="167"/>
    </location>
</feature>
<feature type="transmembrane region" description="Helical" evidence="7">
    <location>
        <begin position="79"/>
        <end position="102"/>
    </location>
</feature>
<keyword evidence="4 7" id="KW-0812">Transmembrane</keyword>
<dbReference type="EMBL" id="FSRO01000001">
    <property type="protein sequence ID" value="SIO26569.1"/>
    <property type="molecule type" value="Genomic_DNA"/>
</dbReference>
<proteinExistence type="inferred from homology"/>
<evidence type="ECO:0000256" key="1">
    <source>
        <dbReference type="ARBA" id="ARBA00004651"/>
    </source>
</evidence>
<feature type="transmembrane region" description="Helical" evidence="7">
    <location>
        <begin position="43"/>
        <end position="67"/>
    </location>
</feature>
<dbReference type="AlphaFoldDB" id="A0A1N6I3J9"/>
<dbReference type="CDD" id="cd13127">
    <property type="entry name" value="MATE_tuaB_like"/>
    <property type="match status" value="1"/>
</dbReference>
<dbReference type="eggNOG" id="COG2244">
    <property type="taxonomic scope" value="Bacteria"/>
</dbReference>
<organism evidence="8 9">
    <name type="scientific">Nitrosomonas cryotolerans ATCC 49181</name>
    <dbReference type="NCBI Taxonomy" id="1131553"/>
    <lineage>
        <taxon>Bacteria</taxon>
        <taxon>Pseudomonadati</taxon>
        <taxon>Pseudomonadota</taxon>
        <taxon>Betaproteobacteria</taxon>
        <taxon>Nitrosomonadales</taxon>
        <taxon>Nitrosomonadaceae</taxon>
        <taxon>Nitrosomonas</taxon>
    </lineage>
</organism>
<comment type="subcellular location">
    <subcellularLocation>
        <location evidence="1">Cell membrane</location>
        <topology evidence="1">Multi-pass membrane protein</topology>
    </subcellularLocation>
</comment>
<feature type="transmembrane region" description="Helical" evidence="7">
    <location>
        <begin position="206"/>
        <end position="224"/>
    </location>
</feature>
<keyword evidence="3" id="KW-1003">Cell membrane</keyword>
<evidence type="ECO:0000256" key="5">
    <source>
        <dbReference type="ARBA" id="ARBA00022989"/>
    </source>
</evidence>
<keyword evidence="5 7" id="KW-1133">Transmembrane helix</keyword>
<dbReference type="InterPro" id="IPR050833">
    <property type="entry name" value="Poly_Biosynth_Transport"/>
</dbReference>
<comment type="similarity">
    <text evidence="2">Belongs to the polysaccharide synthase family.</text>
</comment>
<evidence type="ECO:0000313" key="8">
    <source>
        <dbReference type="EMBL" id="SIO26569.1"/>
    </source>
</evidence>
<dbReference type="PANTHER" id="PTHR30250">
    <property type="entry name" value="PST FAMILY PREDICTED COLANIC ACID TRANSPORTER"/>
    <property type="match status" value="1"/>
</dbReference>
<evidence type="ECO:0000256" key="6">
    <source>
        <dbReference type="ARBA" id="ARBA00023136"/>
    </source>
</evidence>
<protein>
    <submittedName>
        <fullName evidence="8">Membrane protein involved in the export of O-antigen and teichoic acid</fullName>
    </submittedName>
</protein>
<keyword evidence="6 7" id="KW-0472">Membrane</keyword>
<evidence type="ECO:0000313" key="9">
    <source>
        <dbReference type="Proteomes" id="UP000185062"/>
    </source>
</evidence>
<dbReference type="Pfam" id="PF13440">
    <property type="entry name" value="Polysacc_synt_3"/>
    <property type="match status" value="1"/>
</dbReference>
<gene>
    <name evidence="8" type="ORF">SAMN02743940_1518</name>
</gene>
<evidence type="ECO:0000256" key="3">
    <source>
        <dbReference type="ARBA" id="ARBA00022475"/>
    </source>
</evidence>
<evidence type="ECO:0000256" key="4">
    <source>
        <dbReference type="ARBA" id="ARBA00022692"/>
    </source>
</evidence>
<reference evidence="8 9" key="1">
    <citation type="submission" date="2016-12" db="EMBL/GenBank/DDBJ databases">
        <authorList>
            <person name="Song W.-J."/>
            <person name="Kurnit D.M."/>
        </authorList>
    </citation>
    <scope>NUCLEOTIDE SEQUENCE [LARGE SCALE GENOMIC DNA]</scope>
    <source>
        <strain evidence="8 9">ATCC 49181</strain>
    </source>
</reference>